<evidence type="ECO:0000313" key="6">
    <source>
        <dbReference type="Proteomes" id="UP000267081"/>
    </source>
</evidence>
<dbReference type="OrthoDB" id="3253247at2"/>
<dbReference type="PANTHER" id="PTHR48050">
    <property type="entry name" value="STEROL 3-BETA-GLUCOSYLTRANSFERASE"/>
    <property type="match status" value="1"/>
</dbReference>
<dbReference type="SUPFAM" id="SSF53756">
    <property type="entry name" value="UDP-Glycosyltransferase/glycogen phosphorylase"/>
    <property type="match status" value="1"/>
</dbReference>
<organism evidence="5 6">
    <name type="scientific">Amycolatopsis eburnea</name>
    <dbReference type="NCBI Taxonomy" id="2267691"/>
    <lineage>
        <taxon>Bacteria</taxon>
        <taxon>Bacillati</taxon>
        <taxon>Actinomycetota</taxon>
        <taxon>Actinomycetes</taxon>
        <taxon>Pseudonocardiales</taxon>
        <taxon>Pseudonocardiaceae</taxon>
        <taxon>Amycolatopsis</taxon>
    </lineage>
</organism>
<reference evidence="5 6" key="1">
    <citation type="submission" date="2018-12" db="EMBL/GenBank/DDBJ databases">
        <title>Amycolatopsis eburnea sp. nov. actinomycete associate with arbuscular mycorrhiza fungal spore.</title>
        <authorList>
            <person name="Lumyong S."/>
            <person name="Chaiya L."/>
        </authorList>
    </citation>
    <scope>NUCLEOTIDE SEQUENCE [LARGE SCALE GENOMIC DNA]</scope>
    <source>
        <strain evidence="5 6">GLM-1</strain>
    </source>
</reference>
<comment type="caution">
    <text evidence="5">The sequence shown here is derived from an EMBL/GenBank/DDBJ whole genome shotgun (WGS) entry which is preliminary data.</text>
</comment>
<dbReference type="Pfam" id="PF03033">
    <property type="entry name" value="Glyco_transf_28"/>
    <property type="match status" value="1"/>
</dbReference>
<protein>
    <submittedName>
        <fullName evidence="5">Glycosyltransferase</fullName>
    </submittedName>
</protein>
<keyword evidence="5" id="KW-0808">Transferase</keyword>
<dbReference type="GO" id="GO:0008194">
    <property type="term" value="F:UDP-glycosyltransferase activity"/>
    <property type="evidence" value="ECO:0007669"/>
    <property type="project" value="InterPro"/>
</dbReference>
<dbReference type="AlphaFoldDB" id="A0A3R9KGC9"/>
<feature type="domain" description="Glycosyltransferase family 28 N-terminal" evidence="3">
    <location>
        <begin position="3"/>
        <end position="126"/>
    </location>
</feature>
<dbReference type="InterPro" id="IPR010610">
    <property type="entry name" value="EryCIII-like_C"/>
</dbReference>
<dbReference type="InterPro" id="IPR050426">
    <property type="entry name" value="Glycosyltransferase_28"/>
</dbReference>
<evidence type="ECO:0000259" key="4">
    <source>
        <dbReference type="Pfam" id="PF06722"/>
    </source>
</evidence>
<feature type="domain" description="Erythromycin biosynthesis protein CIII-like C-terminal" evidence="4">
    <location>
        <begin position="280"/>
        <end position="382"/>
    </location>
</feature>
<comment type="pathway">
    <text evidence="1">Antibiotic biosynthesis; vancomycin biosynthesis.</text>
</comment>
<gene>
    <name evidence="5" type="ORF">EIY87_32470</name>
</gene>
<evidence type="ECO:0000256" key="2">
    <source>
        <dbReference type="ARBA" id="ARBA00023194"/>
    </source>
</evidence>
<name>A0A3R9KGC9_9PSEU</name>
<dbReference type="GO" id="GO:0016758">
    <property type="term" value="F:hexosyltransferase activity"/>
    <property type="evidence" value="ECO:0007669"/>
    <property type="project" value="InterPro"/>
</dbReference>
<dbReference type="InterPro" id="IPR004276">
    <property type="entry name" value="GlycoTrans_28_N"/>
</dbReference>
<dbReference type="CDD" id="cd03784">
    <property type="entry name" value="GT1_Gtf-like"/>
    <property type="match status" value="1"/>
</dbReference>
<dbReference type="RefSeq" id="WP_125313733.1">
    <property type="nucleotide sequence ID" value="NZ_RSEC01000059.1"/>
</dbReference>
<accession>A0A3R9KGC9</accession>
<evidence type="ECO:0000313" key="5">
    <source>
        <dbReference type="EMBL" id="RSD11507.1"/>
    </source>
</evidence>
<evidence type="ECO:0000256" key="1">
    <source>
        <dbReference type="ARBA" id="ARBA00004660"/>
    </source>
</evidence>
<dbReference type="InterPro" id="IPR002213">
    <property type="entry name" value="UDP_glucos_trans"/>
</dbReference>
<dbReference type="PANTHER" id="PTHR48050:SF13">
    <property type="entry name" value="STEROL 3-BETA-GLUCOSYLTRANSFERASE UGT80A2"/>
    <property type="match status" value="1"/>
</dbReference>
<dbReference type="Pfam" id="PF06722">
    <property type="entry name" value="EryCIII-like_C"/>
    <property type="match status" value="1"/>
</dbReference>
<keyword evidence="2" id="KW-0045">Antibiotic biosynthesis</keyword>
<dbReference type="GO" id="GO:0033072">
    <property type="term" value="P:vancomycin biosynthetic process"/>
    <property type="evidence" value="ECO:0007669"/>
    <property type="project" value="UniProtKB-UniPathway"/>
</dbReference>
<dbReference type="Gene3D" id="3.40.50.2000">
    <property type="entry name" value="Glycogen Phosphorylase B"/>
    <property type="match status" value="2"/>
</dbReference>
<dbReference type="UniPathway" id="UPA00162"/>
<evidence type="ECO:0000259" key="3">
    <source>
        <dbReference type="Pfam" id="PF03033"/>
    </source>
</evidence>
<dbReference type="GO" id="GO:0005975">
    <property type="term" value="P:carbohydrate metabolic process"/>
    <property type="evidence" value="ECO:0007669"/>
    <property type="project" value="InterPro"/>
</dbReference>
<dbReference type="Proteomes" id="UP000267081">
    <property type="component" value="Unassembled WGS sequence"/>
</dbReference>
<dbReference type="EMBL" id="RSEC01000059">
    <property type="protein sequence ID" value="RSD11507.1"/>
    <property type="molecule type" value="Genomic_DNA"/>
</dbReference>
<dbReference type="FunFam" id="3.40.50.2000:FF:000009">
    <property type="entry name" value="Sterol 3-beta-glucosyltransferase UGT80A2"/>
    <property type="match status" value="1"/>
</dbReference>
<sequence>MRVLLSTIGSRGEVQPVVALASELRALGQDVRLCVPPDFRDRLDELGFDVVPIGPSLRGTAAAHRVPPTPDQIRKAAEDTVTTQFETIGAAAEGCDVLVAAGALQFAARSIAERRGAAYVYAGFCPITLPSDLHAPPPMPWRSPGKAENRDLWAEDADRWNTFFGRRVNELRAAAGQPPVADLPSHVFSGRPWLAADAALAPWPQPGDAHLVQTGAWLWPDERPLPPGLAEFLDAGEPPVYFGFGSMRAPDGLADAMLASARAHGRRAVIARGWADLATTAEHPDCFGVGEVNQQALFRRVAAVVHHGGAGTTTAAARAGAPQVVVPQMYDQHYFAGRVASLGIGSATEPGVPTAAALTSALEVALRPEVAERARRFAGEVRADGASVAASHLLATAPLTSA</sequence>
<keyword evidence="6" id="KW-1185">Reference proteome</keyword>
<proteinExistence type="predicted"/>